<evidence type="ECO:0000256" key="9">
    <source>
        <dbReference type="SAM" id="Phobius"/>
    </source>
</evidence>
<proteinExistence type="predicted"/>
<gene>
    <name evidence="11" type="ORF">LCGC14_2269970</name>
</gene>
<evidence type="ECO:0000256" key="3">
    <source>
        <dbReference type="ARBA" id="ARBA00022475"/>
    </source>
</evidence>
<dbReference type="InterPro" id="IPR048634">
    <property type="entry name" value="SecD_SecF_C"/>
</dbReference>
<feature type="transmembrane region" description="Helical" evidence="9">
    <location>
        <begin position="347"/>
        <end position="367"/>
    </location>
</feature>
<feature type="domain" description="Protein export membrane protein SecD/SecF C-terminal" evidence="10">
    <location>
        <begin position="274"/>
        <end position="428"/>
    </location>
</feature>
<evidence type="ECO:0000256" key="1">
    <source>
        <dbReference type="ARBA" id="ARBA00004651"/>
    </source>
</evidence>
<evidence type="ECO:0000256" key="8">
    <source>
        <dbReference type="ARBA" id="ARBA00023136"/>
    </source>
</evidence>
<feature type="transmembrane region" description="Helical" evidence="9">
    <location>
        <begin position="321"/>
        <end position="341"/>
    </location>
</feature>
<reference evidence="11" key="1">
    <citation type="journal article" date="2015" name="Nature">
        <title>Complex archaea that bridge the gap between prokaryotes and eukaryotes.</title>
        <authorList>
            <person name="Spang A."/>
            <person name="Saw J.H."/>
            <person name="Jorgensen S.L."/>
            <person name="Zaremba-Niedzwiedzka K."/>
            <person name="Martijn J."/>
            <person name="Lind A.E."/>
            <person name="van Eijk R."/>
            <person name="Schleper C."/>
            <person name="Guy L."/>
            <person name="Ettema T.J."/>
        </authorList>
    </citation>
    <scope>NUCLEOTIDE SEQUENCE</scope>
</reference>
<dbReference type="GO" id="GO:0005886">
    <property type="term" value="C:plasma membrane"/>
    <property type="evidence" value="ECO:0007669"/>
    <property type="project" value="UniProtKB-SubCell"/>
</dbReference>
<accession>A0A0F9FSB1</accession>
<comment type="caution">
    <text evidence="11">The sequence shown here is derived from an EMBL/GenBank/DDBJ whole genome shotgun (WGS) entry which is preliminary data.</text>
</comment>
<dbReference type="Pfam" id="PF02355">
    <property type="entry name" value="SecD_SecF_C"/>
    <property type="match status" value="1"/>
</dbReference>
<sequence length="443" mass="48355">MNDFSNILQGKFISNESIKTIFVVRNSEIIFFSDQPPKITISDIPKTNVKLGLDLVGGSRALIQAEDRKLSQSEASELVDITENRLNEFGLTDLTVRQVSDLAGNNFMLVEIAGATPKDLEDLISKQGKFEAKIGNETVFVGGKDKDIASVCRGDPTCALVEQCTQSGTGYFCNFRFTIYLSEDAAKRHAEITKDLEVNVTPQGNYLSKNLDLYLDDNFVDTLLIGESLKGRVTTQISISGSGAGESQDTAFKTAEEEMRKLQTILITGSLPFKLEIVKLDTISPTLGSEFIKSIFTAGIVALSAVSLFIFIRYRKFKSSLALLVTSISEVVIILGIAAMIEWNLDLPSIAGILAVIGTGIDQQIIILDEARQNTFLGMKQRMKRAFAIILGAYFTAVVAMLPLLWAGAGLLKGFAFTTIVGITAGVLITRPAFTDMIMRIEE</sequence>
<evidence type="ECO:0000256" key="5">
    <source>
        <dbReference type="ARBA" id="ARBA00022927"/>
    </source>
</evidence>
<evidence type="ECO:0000256" key="6">
    <source>
        <dbReference type="ARBA" id="ARBA00022989"/>
    </source>
</evidence>
<dbReference type="Gene3D" id="1.20.1640.10">
    <property type="entry name" value="Multidrug efflux transporter AcrB transmembrane domain"/>
    <property type="match status" value="1"/>
</dbReference>
<dbReference type="Gene3D" id="3.30.70.3400">
    <property type="match status" value="1"/>
</dbReference>
<organism evidence="11">
    <name type="scientific">marine sediment metagenome</name>
    <dbReference type="NCBI Taxonomy" id="412755"/>
    <lineage>
        <taxon>unclassified sequences</taxon>
        <taxon>metagenomes</taxon>
        <taxon>ecological metagenomes</taxon>
    </lineage>
</organism>
<dbReference type="GO" id="GO:0015031">
    <property type="term" value="P:protein transport"/>
    <property type="evidence" value="ECO:0007669"/>
    <property type="project" value="UniProtKB-KW"/>
</dbReference>
<comment type="subcellular location">
    <subcellularLocation>
        <location evidence="1">Cell membrane</location>
        <topology evidence="1">Multi-pass membrane protein</topology>
    </subcellularLocation>
</comment>
<protein>
    <recommendedName>
        <fullName evidence="10">Protein export membrane protein SecD/SecF C-terminal domain-containing protein</fullName>
    </recommendedName>
</protein>
<keyword evidence="3" id="KW-1003">Cell membrane</keyword>
<dbReference type="SUPFAM" id="SSF82866">
    <property type="entry name" value="Multidrug efflux transporter AcrB transmembrane domain"/>
    <property type="match status" value="1"/>
</dbReference>
<evidence type="ECO:0000259" key="10">
    <source>
        <dbReference type="Pfam" id="PF02355"/>
    </source>
</evidence>
<keyword evidence="2" id="KW-0813">Transport</keyword>
<feature type="transmembrane region" description="Helical" evidence="9">
    <location>
        <begin position="387"/>
        <end position="409"/>
    </location>
</feature>
<keyword evidence="4 9" id="KW-0812">Transmembrane</keyword>
<keyword evidence="5" id="KW-0653">Protein transport</keyword>
<evidence type="ECO:0000313" key="11">
    <source>
        <dbReference type="EMBL" id="KKL53982.1"/>
    </source>
</evidence>
<keyword evidence="7" id="KW-0811">Translocation</keyword>
<keyword evidence="8 9" id="KW-0472">Membrane</keyword>
<dbReference type="InterPro" id="IPR022813">
    <property type="entry name" value="SecD/SecF_arch_bac"/>
</dbReference>
<dbReference type="EMBL" id="LAZR01031358">
    <property type="protein sequence ID" value="KKL53982.1"/>
    <property type="molecule type" value="Genomic_DNA"/>
</dbReference>
<name>A0A0F9FSB1_9ZZZZ</name>
<keyword evidence="6 9" id="KW-1133">Transmembrane helix</keyword>
<feature type="transmembrane region" description="Helical" evidence="9">
    <location>
        <begin position="295"/>
        <end position="314"/>
    </location>
</feature>
<evidence type="ECO:0000256" key="4">
    <source>
        <dbReference type="ARBA" id="ARBA00022692"/>
    </source>
</evidence>
<evidence type="ECO:0000256" key="2">
    <source>
        <dbReference type="ARBA" id="ARBA00022448"/>
    </source>
</evidence>
<dbReference type="AlphaFoldDB" id="A0A0F9FSB1"/>
<evidence type="ECO:0000256" key="7">
    <source>
        <dbReference type="ARBA" id="ARBA00023010"/>
    </source>
</evidence>
<feature type="transmembrane region" description="Helical" evidence="9">
    <location>
        <begin position="415"/>
        <end position="434"/>
    </location>
</feature>
<dbReference type="PANTHER" id="PTHR30081">
    <property type="entry name" value="PROTEIN-EXPORT MEMBRANE PROTEIN SEC"/>
    <property type="match status" value="1"/>
</dbReference>
<dbReference type="PANTHER" id="PTHR30081:SF1">
    <property type="entry name" value="PROTEIN TRANSLOCASE SUBUNIT SECD"/>
    <property type="match status" value="1"/>
</dbReference>